<gene>
    <name evidence="1" type="ORF">NQ315_015507</name>
</gene>
<dbReference type="InterPro" id="IPR029058">
    <property type="entry name" value="AB_hydrolase_fold"/>
</dbReference>
<protein>
    <recommendedName>
        <fullName evidence="3">Lipase</fullName>
    </recommendedName>
</protein>
<sequence>MYAAHDWTITKEDSINLYKSLPKEVRYGIHEITNLNFNHYDFLFGRDSKKLVTDKLLEVLKNATGED</sequence>
<dbReference type="Proteomes" id="UP001159042">
    <property type="component" value="Unassembled WGS sequence"/>
</dbReference>
<comment type="caution">
    <text evidence="1">The sequence shown here is derived from an EMBL/GenBank/DDBJ whole genome shotgun (WGS) entry which is preliminary data.</text>
</comment>
<name>A0AAV8VP11_9CUCU</name>
<dbReference type="EMBL" id="JANEYG010000048">
    <property type="protein sequence ID" value="KAJ8915894.1"/>
    <property type="molecule type" value="Genomic_DNA"/>
</dbReference>
<reference evidence="1 2" key="1">
    <citation type="journal article" date="2023" name="Insect Mol. Biol.">
        <title>Genome sequencing provides insights into the evolution of gene families encoding plant cell wall-degrading enzymes in longhorned beetles.</title>
        <authorList>
            <person name="Shin N.R."/>
            <person name="Okamura Y."/>
            <person name="Kirsch R."/>
            <person name="Pauchet Y."/>
        </authorList>
    </citation>
    <scope>NUCLEOTIDE SEQUENCE [LARGE SCALE GENOMIC DNA]</scope>
    <source>
        <strain evidence="1">EAD_L_NR</strain>
    </source>
</reference>
<dbReference type="Gene3D" id="3.40.50.1820">
    <property type="entry name" value="alpha/beta hydrolase"/>
    <property type="match status" value="1"/>
</dbReference>
<accession>A0AAV8VP11</accession>
<keyword evidence="2" id="KW-1185">Reference proteome</keyword>
<evidence type="ECO:0000313" key="2">
    <source>
        <dbReference type="Proteomes" id="UP001159042"/>
    </source>
</evidence>
<proteinExistence type="predicted"/>
<dbReference type="AlphaFoldDB" id="A0AAV8VP11"/>
<organism evidence="1 2">
    <name type="scientific">Exocentrus adspersus</name>
    <dbReference type="NCBI Taxonomy" id="1586481"/>
    <lineage>
        <taxon>Eukaryota</taxon>
        <taxon>Metazoa</taxon>
        <taxon>Ecdysozoa</taxon>
        <taxon>Arthropoda</taxon>
        <taxon>Hexapoda</taxon>
        <taxon>Insecta</taxon>
        <taxon>Pterygota</taxon>
        <taxon>Neoptera</taxon>
        <taxon>Endopterygota</taxon>
        <taxon>Coleoptera</taxon>
        <taxon>Polyphaga</taxon>
        <taxon>Cucujiformia</taxon>
        <taxon>Chrysomeloidea</taxon>
        <taxon>Cerambycidae</taxon>
        <taxon>Lamiinae</taxon>
        <taxon>Acanthocinini</taxon>
        <taxon>Exocentrus</taxon>
    </lineage>
</organism>
<evidence type="ECO:0000313" key="1">
    <source>
        <dbReference type="EMBL" id="KAJ8915894.1"/>
    </source>
</evidence>
<evidence type="ECO:0008006" key="3">
    <source>
        <dbReference type="Google" id="ProtNLM"/>
    </source>
</evidence>